<comment type="caution">
    <text evidence="2">The sequence shown here is derived from an EMBL/GenBank/DDBJ whole genome shotgun (WGS) entry which is preliminary data.</text>
</comment>
<organism evidence="2 3">
    <name type="scientific">Flavihumibacter fluminis</name>
    <dbReference type="NCBI Taxonomy" id="2909236"/>
    <lineage>
        <taxon>Bacteria</taxon>
        <taxon>Pseudomonadati</taxon>
        <taxon>Bacteroidota</taxon>
        <taxon>Chitinophagia</taxon>
        <taxon>Chitinophagales</taxon>
        <taxon>Chitinophagaceae</taxon>
        <taxon>Flavihumibacter</taxon>
    </lineage>
</organism>
<dbReference type="EMBL" id="JAKEVY010000003">
    <property type="protein sequence ID" value="MCF1715288.1"/>
    <property type="molecule type" value="Genomic_DNA"/>
</dbReference>
<feature type="signal peptide" evidence="1">
    <location>
        <begin position="1"/>
        <end position="19"/>
    </location>
</feature>
<evidence type="ECO:0000313" key="2">
    <source>
        <dbReference type="EMBL" id="MCF1715288.1"/>
    </source>
</evidence>
<feature type="chain" id="PRO_5047134870" evidence="1">
    <location>
        <begin position="20"/>
        <end position="186"/>
    </location>
</feature>
<keyword evidence="1" id="KW-0732">Signal</keyword>
<reference evidence="2 3" key="1">
    <citation type="submission" date="2022-01" db="EMBL/GenBank/DDBJ databases">
        <title>Flavihumibacter sp. nov., isolated from sediment of a river.</title>
        <authorList>
            <person name="Liu H."/>
        </authorList>
    </citation>
    <scope>NUCLEOTIDE SEQUENCE [LARGE SCALE GENOMIC DNA]</scope>
    <source>
        <strain evidence="2 3">RY-1</strain>
    </source>
</reference>
<accession>A0ABS9BHV2</accession>
<evidence type="ECO:0000313" key="3">
    <source>
        <dbReference type="Proteomes" id="UP001200145"/>
    </source>
</evidence>
<name>A0ABS9BHV2_9BACT</name>
<dbReference type="RefSeq" id="WP_234866244.1">
    <property type="nucleotide sequence ID" value="NZ_JAKEVY010000003.1"/>
</dbReference>
<evidence type="ECO:0000256" key="1">
    <source>
        <dbReference type="SAM" id="SignalP"/>
    </source>
</evidence>
<sequence length="186" mass="20536">MKKLLVLLAFTALSIGAMAQSNQRSIRAYGAGIAELTTINGKPSLNLGGYGGVLINHKFLIGAAGNNAFFRHKVNGKEEKMQFNYYGLYSEYRFMPEKPVHFSVGLTGAMGWAENDIKNDSKTARRDGDYTWVVQPKLGVNIKITRFMQVQAYANYRFTGNTNSAYYEKSNFNGVGTGVGLVFGSF</sequence>
<proteinExistence type="predicted"/>
<protein>
    <submittedName>
        <fullName evidence="2">Outer membrane beta-barrel protein</fullName>
    </submittedName>
</protein>
<keyword evidence="3" id="KW-1185">Reference proteome</keyword>
<dbReference type="Gene3D" id="2.40.160.20">
    <property type="match status" value="1"/>
</dbReference>
<gene>
    <name evidence="2" type="ORF">L0U88_11680</name>
</gene>
<dbReference type="InterPro" id="IPR011250">
    <property type="entry name" value="OMP/PagP_B-barrel"/>
</dbReference>
<dbReference type="Proteomes" id="UP001200145">
    <property type="component" value="Unassembled WGS sequence"/>
</dbReference>
<dbReference type="SUPFAM" id="SSF56925">
    <property type="entry name" value="OMPA-like"/>
    <property type="match status" value="1"/>
</dbReference>